<dbReference type="PANTHER" id="PTHR36508">
    <property type="entry name" value="PROTEIN SLYX"/>
    <property type="match status" value="1"/>
</dbReference>
<protein>
    <submittedName>
        <fullName evidence="2">SlyX protein</fullName>
    </submittedName>
</protein>
<organism evidence="2 3">
    <name type="scientific">Rhodoblastus acidophilus</name>
    <name type="common">Rhodopseudomonas acidophila</name>
    <dbReference type="NCBI Taxonomy" id="1074"/>
    <lineage>
        <taxon>Bacteria</taxon>
        <taxon>Pseudomonadati</taxon>
        <taxon>Pseudomonadota</taxon>
        <taxon>Alphaproteobacteria</taxon>
        <taxon>Hyphomicrobiales</taxon>
        <taxon>Rhodoblastaceae</taxon>
        <taxon>Rhodoblastus</taxon>
    </lineage>
</organism>
<feature type="coiled-coil region" evidence="1">
    <location>
        <begin position="8"/>
        <end position="56"/>
    </location>
</feature>
<accession>A0A6N8DI53</accession>
<evidence type="ECO:0000313" key="2">
    <source>
        <dbReference type="EMBL" id="MTV30130.1"/>
    </source>
</evidence>
<dbReference type="InterPro" id="IPR007236">
    <property type="entry name" value="SlyX"/>
</dbReference>
<dbReference type="Proteomes" id="UP000439113">
    <property type="component" value="Unassembled WGS sequence"/>
</dbReference>
<keyword evidence="1" id="KW-0175">Coiled coil</keyword>
<gene>
    <name evidence="2" type="ORF">GJ654_03880</name>
</gene>
<reference evidence="2 3" key="1">
    <citation type="submission" date="2019-11" db="EMBL/GenBank/DDBJ databases">
        <title>Whole-genome sequence of a Rhodoblastus acidophilus DSM 142.</title>
        <authorList>
            <person name="Kyndt J.A."/>
            <person name="Meyer T.E."/>
        </authorList>
    </citation>
    <scope>NUCLEOTIDE SEQUENCE [LARGE SCALE GENOMIC DNA]</scope>
    <source>
        <strain evidence="2 3">DSM 142</strain>
    </source>
</reference>
<evidence type="ECO:0000256" key="1">
    <source>
        <dbReference type="SAM" id="Coils"/>
    </source>
</evidence>
<dbReference type="AlphaFoldDB" id="A0A6N8DI53"/>
<dbReference type="PANTHER" id="PTHR36508:SF1">
    <property type="entry name" value="PROTEIN SLYX"/>
    <property type="match status" value="1"/>
</dbReference>
<sequence length="66" mass="7577">MPPDEARLEALESLYAHQERAIQELSDLVAGQWARIDGLTREVLRLRDELQTVSERAAPDRPPPHY</sequence>
<dbReference type="EMBL" id="WNKS01000002">
    <property type="protein sequence ID" value="MTV30130.1"/>
    <property type="molecule type" value="Genomic_DNA"/>
</dbReference>
<name>A0A6N8DI53_RHOAC</name>
<dbReference type="OrthoDB" id="9803836at2"/>
<evidence type="ECO:0000313" key="3">
    <source>
        <dbReference type="Proteomes" id="UP000439113"/>
    </source>
</evidence>
<comment type="caution">
    <text evidence="2">The sequence shown here is derived from an EMBL/GenBank/DDBJ whole genome shotgun (WGS) entry which is preliminary data.</text>
</comment>
<dbReference type="RefSeq" id="WP_155444786.1">
    <property type="nucleotide sequence ID" value="NZ_JAOQNR010000002.1"/>
</dbReference>
<dbReference type="Pfam" id="PF04102">
    <property type="entry name" value="SlyX"/>
    <property type="match status" value="1"/>
</dbReference>
<dbReference type="Gene3D" id="1.20.5.300">
    <property type="match status" value="1"/>
</dbReference>
<proteinExistence type="predicted"/>